<dbReference type="KEGG" id="cmr:Cycma_0247"/>
<protein>
    <submittedName>
        <fullName evidence="1">Uncharacterized protein</fullName>
    </submittedName>
</protein>
<dbReference type="RefSeq" id="WP_014018328.1">
    <property type="nucleotide sequence ID" value="NC_015914.1"/>
</dbReference>
<accession>G0J388</accession>
<dbReference type="AlphaFoldDB" id="G0J388"/>
<dbReference type="HOGENOM" id="CLU_2878380_0_0_10"/>
<dbReference type="Proteomes" id="UP000001635">
    <property type="component" value="Chromosome"/>
</dbReference>
<dbReference type="STRING" id="880070.Cycma_0247"/>
<organism evidence="1 2">
    <name type="scientific">Cyclobacterium marinum (strain ATCC 25205 / DSM 745 / LMG 13164 / NCIMB 1802)</name>
    <name type="common">Flectobacillus marinus</name>
    <dbReference type="NCBI Taxonomy" id="880070"/>
    <lineage>
        <taxon>Bacteria</taxon>
        <taxon>Pseudomonadati</taxon>
        <taxon>Bacteroidota</taxon>
        <taxon>Cytophagia</taxon>
        <taxon>Cytophagales</taxon>
        <taxon>Cyclobacteriaceae</taxon>
        <taxon>Cyclobacterium</taxon>
    </lineage>
</organism>
<keyword evidence="2" id="KW-1185">Reference proteome</keyword>
<evidence type="ECO:0000313" key="1">
    <source>
        <dbReference type="EMBL" id="AEL24029.1"/>
    </source>
</evidence>
<dbReference type="EMBL" id="CP002955">
    <property type="protein sequence ID" value="AEL24029.1"/>
    <property type="molecule type" value="Genomic_DNA"/>
</dbReference>
<proteinExistence type="predicted"/>
<evidence type="ECO:0000313" key="2">
    <source>
        <dbReference type="Proteomes" id="UP000001635"/>
    </source>
</evidence>
<gene>
    <name evidence="1" type="ordered locus">Cycma_0247</name>
</gene>
<reference evidence="2" key="1">
    <citation type="submission" date="2011-07" db="EMBL/GenBank/DDBJ databases">
        <title>The complete genome of Cyclobacterium marinum DSM 745.</title>
        <authorList>
            <person name="Lucas S."/>
            <person name="Han J."/>
            <person name="Lapidus A."/>
            <person name="Bruce D."/>
            <person name="Goodwin L."/>
            <person name="Pitluck S."/>
            <person name="Peters L."/>
            <person name="Kyrpides N."/>
            <person name="Mavromatis K."/>
            <person name="Ivanova N."/>
            <person name="Ovchinnikova G."/>
            <person name="Chertkov O."/>
            <person name="Detter J.C."/>
            <person name="Tapia R."/>
            <person name="Han C."/>
            <person name="Land M."/>
            <person name="Hauser L."/>
            <person name="Markowitz V."/>
            <person name="Cheng J.-F."/>
            <person name="Hugenholtz P."/>
            <person name="Woyke T."/>
            <person name="Wu D."/>
            <person name="Tindall B."/>
            <person name="Schuetze A."/>
            <person name="Brambilla E."/>
            <person name="Klenk H.-P."/>
            <person name="Eisen J.A."/>
        </authorList>
    </citation>
    <scope>NUCLEOTIDE SEQUENCE [LARGE SCALE GENOMIC DNA]</scope>
    <source>
        <strain evidence="2">ATCC 25205 / DSM 745 / LMG 13164 / NCIMB 1802</strain>
    </source>
</reference>
<dbReference type="OrthoDB" id="9928607at2"/>
<sequence length="63" mass="6914">MAKLTKILNGKYEVIGVKPGPIGTKIGVLDLSMIDENTAEKLVKVGTSYLRKSKPETKKKKNI</sequence>
<name>G0J388_CYCMS</name>